<gene>
    <name evidence="2" type="ORF">MYCFIDRAFT_212080</name>
</gene>
<evidence type="ECO:0000256" key="1">
    <source>
        <dbReference type="SAM" id="MobiDB-lite"/>
    </source>
</evidence>
<reference evidence="2 3" key="1">
    <citation type="journal article" date="2012" name="PLoS Pathog.">
        <title>Diverse lifestyles and strategies of plant pathogenesis encoded in the genomes of eighteen Dothideomycetes fungi.</title>
        <authorList>
            <person name="Ohm R.A."/>
            <person name="Feau N."/>
            <person name="Henrissat B."/>
            <person name="Schoch C.L."/>
            <person name="Horwitz B.A."/>
            <person name="Barry K.W."/>
            <person name="Condon B.J."/>
            <person name="Copeland A.C."/>
            <person name="Dhillon B."/>
            <person name="Glaser F."/>
            <person name="Hesse C.N."/>
            <person name="Kosti I."/>
            <person name="LaButti K."/>
            <person name="Lindquist E.A."/>
            <person name="Lucas S."/>
            <person name="Salamov A.A."/>
            <person name="Bradshaw R.E."/>
            <person name="Ciuffetti L."/>
            <person name="Hamelin R.C."/>
            <person name="Kema G.H.J."/>
            <person name="Lawrence C."/>
            <person name="Scott J.A."/>
            <person name="Spatafora J.W."/>
            <person name="Turgeon B.G."/>
            <person name="de Wit P.J.G.M."/>
            <person name="Zhong S."/>
            <person name="Goodwin S.B."/>
            <person name="Grigoriev I.V."/>
        </authorList>
    </citation>
    <scope>NUCLEOTIDE SEQUENCE [LARGE SCALE GENOMIC DNA]</scope>
    <source>
        <strain evidence="2 3">CIRAD86</strain>
    </source>
</reference>
<keyword evidence="3" id="KW-1185">Reference proteome</keyword>
<feature type="compositionally biased region" description="Polar residues" evidence="1">
    <location>
        <begin position="49"/>
        <end position="60"/>
    </location>
</feature>
<sequence>MVRCCGRLRKDATLAESSTRSSSFCAILKEVVDVAAQERREELELGGSHTPSAQTVTSKD</sequence>
<dbReference type="AlphaFoldDB" id="M2ZN81"/>
<dbReference type="VEuPathDB" id="FungiDB:MYCFIDRAFT_212080"/>
<accession>M2ZN81</accession>
<dbReference type="GeneID" id="19337604"/>
<dbReference type="KEGG" id="pfj:MYCFIDRAFT_212080"/>
<protein>
    <submittedName>
        <fullName evidence="2">Uncharacterized protein</fullName>
    </submittedName>
</protein>
<name>M2ZN81_PSEFD</name>
<proteinExistence type="predicted"/>
<feature type="region of interest" description="Disordered" evidence="1">
    <location>
        <begin position="41"/>
        <end position="60"/>
    </location>
</feature>
<dbReference type="HOGENOM" id="CLU_2942814_0_0_1"/>
<evidence type="ECO:0000313" key="2">
    <source>
        <dbReference type="EMBL" id="EME80559.1"/>
    </source>
</evidence>
<evidence type="ECO:0000313" key="3">
    <source>
        <dbReference type="Proteomes" id="UP000016932"/>
    </source>
</evidence>
<dbReference type="EMBL" id="KB446561">
    <property type="protein sequence ID" value="EME80559.1"/>
    <property type="molecule type" value="Genomic_DNA"/>
</dbReference>
<dbReference type="RefSeq" id="XP_007929458.1">
    <property type="nucleotide sequence ID" value="XM_007931267.1"/>
</dbReference>
<dbReference type="Proteomes" id="UP000016932">
    <property type="component" value="Unassembled WGS sequence"/>
</dbReference>
<organism evidence="2 3">
    <name type="scientific">Pseudocercospora fijiensis (strain CIRAD86)</name>
    <name type="common">Black leaf streak disease fungus</name>
    <name type="synonym">Mycosphaerella fijiensis</name>
    <dbReference type="NCBI Taxonomy" id="383855"/>
    <lineage>
        <taxon>Eukaryota</taxon>
        <taxon>Fungi</taxon>
        <taxon>Dikarya</taxon>
        <taxon>Ascomycota</taxon>
        <taxon>Pezizomycotina</taxon>
        <taxon>Dothideomycetes</taxon>
        <taxon>Dothideomycetidae</taxon>
        <taxon>Mycosphaerellales</taxon>
        <taxon>Mycosphaerellaceae</taxon>
        <taxon>Pseudocercospora</taxon>
    </lineage>
</organism>